<dbReference type="InterPro" id="IPR036834">
    <property type="entry name" value="Bcl-2-like_sf"/>
</dbReference>
<dbReference type="PANTHER" id="PTHR11256">
    <property type="entry name" value="BCL-2 RELATED"/>
    <property type="match status" value="1"/>
</dbReference>
<evidence type="ECO:0000256" key="3">
    <source>
        <dbReference type="ARBA" id="ARBA00022692"/>
    </source>
</evidence>
<organism evidence="8 9">
    <name type="scientific">Xenopus laevis</name>
    <name type="common">African clawed frog</name>
    <dbReference type="NCBI Taxonomy" id="8355"/>
    <lineage>
        <taxon>Eukaryota</taxon>
        <taxon>Metazoa</taxon>
        <taxon>Chordata</taxon>
        <taxon>Craniata</taxon>
        <taxon>Vertebrata</taxon>
        <taxon>Euteleostomi</taxon>
        <taxon>Amphibia</taxon>
        <taxon>Batrachia</taxon>
        <taxon>Anura</taxon>
        <taxon>Pipoidea</taxon>
        <taxon>Pipidae</taxon>
        <taxon>Xenopodinae</taxon>
        <taxon>Xenopus</taxon>
        <taxon>Xenopus</taxon>
    </lineage>
</organism>
<dbReference type="GO" id="GO:0097192">
    <property type="term" value="P:extrinsic apoptotic signaling pathway in absence of ligand"/>
    <property type="evidence" value="ECO:0007669"/>
    <property type="project" value="TreeGrafter"/>
</dbReference>
<dbReference type="InterPro" id="IPR002475">
    <property type="entry name" value="Bcl2-like"/>
</dbReference>
<sequence length="174" mass="19161">MSEQLEEETRALLEEYLQHCVSPHDETALSPAAQTLLRAVNELMEPSRSLIESRCDRITANPAIVLRTVAAQMLLDGGLNCGRAVALICFAGFLTQQRGKRRAGTPEELTEVLTHFLAVEHRDWLQSSGGWDGFFKNFSKKRTQRAQENSTISNALMAAAGFGLAGLAFILSVR</sequence>
<dbReference type="InterPro" id="IPR026298">
    <property type="entry name" value="Bcl-2_fam"/>
</dbReference>
<protein>
    <submittedName>
        <fullName evidence="9">Anti-apoptotic protein NR13</fullName>
    </submittedName>
</protein>
<name>A0A1L8GSY4_XENLA</name>
<evidence type="ECO:0000313" key="8">
    <source>
        <dbReference type="Proteomes" id="UP000186698"/>
    </source>
</evidence>
<reference evidence="9" key="2">
    <citation type="submission" date="2025-08" db="UniProtKB">
        <authorList>
            <consortium name="RefSeq"/>
        </authorList>
    </citation>
    <scope>IDENTIFICATION</scope>
    <source>
        <strain evidence="9">J_2021</strain>
        <tissue evidence="9">Erythrocytes</tissue>
    </source>
</reference>
<dbReference type="GO" id="GO:0012505">
    <property type="term" value="C:endomembrane system"/>
    <property type="evidence" value="ECO:0007669"/>
    <property type="project" value="UniProtKB-SubCell"/>
</dbReference>
<dbReference type="CDD" id="cd06845">
    <property type="entry name" value="Bcl-2_like"/>
    <property type="match status" value="1"/>
</dbReference>
<evidence type="ECO:0000256" key="1">
    <source>
        <dbReference type="ARBA" id="ARBA00004308"/>
    </source>
</evidence>
<dbReference type="AlphaFoldDB" id="A0A1L8GSY4"/>
<evidence type="ECO:0000256" key="5">
    <source>
        <dbReference type="ARBA" id="ARBA00022989"/>
    </source>
</evidence>
<gene>
    <name evidence="9 10" type="primary">bcl2l10.S</name>
</gene>
<dbReference type="Pfam" id="PF00452">
    <property type="entry name" value="Bcl-2"/>
    <property type="match status" value="1"/>
</dbReference>
<dbReference type="GO" id="GO:0042981">
    <property type="term" value="P:regulation of apoptotic process"/>
    <property type="evidence" value="ECO:0007669"/>
    <property type="project" value="InterPro"/>
</dbReference>
<evidence type="ECO:0000256" key="2">
    <source>
        <dbReference type="ARBA" id="ARBA00009458"/>
    </source>
</evidence>
<keyword evidence="6" id="KW-0472">Membrane</keyword>
<keyword evidence="3" id="KW-0812">Transmembrane</keyword>
<evidence type="ECO:0000313" key="9">
    <source>
        <dbReference type="RefSeq" id="XP_018110927.1"/>
    </source>
</evidence>
<keyword evidence="8" id="KW-1185">Reference proteome</keyword>
<accession>A0A1L8GSY4</accession>
<dbReference type="GO" id="GO:0051400">
    <property type="term" value="F:BH domain binding"/>
    <property type="evidence" value="ECO:0007669"/>
    <property type="project" value="TreeGrafter"/>
</dbReference>
<proteinExistence type="inferred from homology"/>
<reference evidence="8" key="1">
    <citation type="submission" date="2024-06" db="UniProtKB">
        <authorList>
            <consortium name="RefSeq"/>
        </authorList>
    </citation>
    <scope>NUCLEOTIDE SEQUENCE [LARGE SCALE GENOMIC DNA]</scope>
    <source>
        <strain evidence="8">J_2021</strain>
    </source>
</reference>
<dbReference type="SUPFAM" id="SSF56854">
    <property type="entry name" value="Bcl-2 inhibitors of programmed cell death"/>
    <property type="match status" value="1"/>
</dbReference>
<keyword evidence="4" id="KW-0053">Apoptosis</keyword>
<evidence type="ECO:0000256" key="6">
    <source>
        <dbReference type="ARBA" id="ARBA00023136"/>
    </source>
</evidence>
<dbReference type="OrthoDB" id="8856583at2759"/>
<dbReference type="InterPro" id="IPR046371">
    <property type="entry name" value="Bcl-2_BH1-3"/>
</dbReference>
<dbReference type="CTD" id="100381007"/>
<dbReference type="PROSITE" id="PS50062">
    <property type="entry name" value="BCL2_FAMILY"/>
    <property type="match status" value="1"/>
</dbReference>
<keyword evidence="5" id="KW-1133">Transmembrane helix</keyword>
<evidence type="ECO:0000313" key="10">
    <source>
        <dbReference type="Xenbase" id="XB-GENE-1032994"/>
    </source>
</evidence>
<dbReference type="InterPro" id="IPR020726">
    <property type="entry name" value="Bcl2_BH2_motif_CS"/>
</dbReference>
<comment type="subcellular location">
    <subcellularLocation>
        <location evidence="1">Endomembrane system</location>
    </subcellularLocation>
</comment>
<dbReference type="KEGG" id="xla:100381007"/>
<dbReference type="PaxDb" id="8355-A0A1L8GSY4"/>
<dbReference type="Bgee" id="100381007">
    <property type="expression patterns" value="Expressed in spleen and 15 other cell types or tissues"/>
</dbReference>
<dbReference type="AGR" id="Xenbase:XB-GENE-1032994"/>
<dbReference type="Xenbase" id="XB-GENE-1032994">
    <property type="gene designation" value="bcl2l10.S"/>
</dbReference>
<comment type="similarity">
    <text evidence="2">Belongs to the Bcl-2 family.</text>
</comment>
<dbReference type="PANTHER" id="PTHR11256:SF47">
    <property type="entry name" value="BCL-2-LIKE PROTEIN 10"/>
    <property type="match status" value="1"/>
</dbReference>
<dbReference type="PROSITE" id="PS01258">
    <property type="entry name" value="BH2"/>
    <property type="match status" value="1"/>
</dbReference>
<dbReference type="GeneID" id="100381007"/>
<feature type="domain" description="Bcl-2 Bcl-2 homology region 1-3" evidence="7">
    <location>
        <begin position="36"/>
        <end position="131"/>
    </location>
</feature>
<dbReference type="STRING" id="8355.A0A1L8GSY4"/>
<dbReference type="GO" id="GO:0008630">
    <property type="term" value="P:intrinsic apoptotic signaling pathway in response to DNA damage"/>
    <property type="evidence" value="ECO:0007669"/>
    <property type="project" value="TreeGrafter"/>
</dbReference>
<dbReference type="GO" id="GO:0001836">
    <property type="term" value="P:release of cytochrome c from mitochondria"/>
    <property type="evidence" value="ECO:0007669"/>
    <property type="project" value="TreeGrafter"/>
</dbReference>
<evidence type="ECO:0000256" key="4">
    <source>
        <dbReference type="ARBA" id="ARBA00022703"/>
    </source>
</evidence>
<dbReference type="Proteomes" id="UP000186698">
    <property type="component" value="Chromosome 3S"/>
</dbReference>
<evidence type="ECO:0000259" key="7">
    <source>
        <dbReference type="SMART" id="SM00337"/>
    </source>
</evidence>
<dbReference type="OMA" id="TALLERX"/>
<dbReference type="GO" id="GO:0005741">
    <property type="term" value="C:mitochondrial outer membrane"/>
    <property type="evidence" value="ECO:0007669"/>
    <property type="project" value="TreeGrafter"/>
</dbReference>
<dbReference type="RefSeq" id="XP_018110927.1">
    <property type="nucleotide sequence ID" value="XM_018255438.2"/>
</dbReference>
<dbReference type="SMART" id="SM00337">
    <property type="entry name" value="BCL"/>
    <property type="match status" value="1"/>
</dbReference>
<dbReference type="Gene3D" id="1.10.437.10">
    <property type="entry name" value="Blc2-like"/>
    <property type="match status" value="1"/>
</dbReference>